<dbReference type="KEGG" id="pmaw:MACH26_16360"/>
<keyword evidence="4 5" id="KW-0472">Membrane</keyword>
<evidence type="ECO:0000256" key="1">
    <source>
        <dbReference type="ARBA" id="ARBA00004141"/>
    </source>
</evidence>
<comment type="subcellular location">
    <subcellularLocation>
        <location evidence="1">Membrane</location>
        <topology evidence="1">Multi-pass membrane protein</topology>
    </subcellularLocation>
</comment>
<evidence type="ECO:0000256" key="4">
    <source>
        <dbReference type="ARBA" id="ARBA00023136"/>
    </source>
</evidence>
<dbReference type="GO" id="GO:0016020">
    <property type="term" value="C:membrane"/>
    <property type="evidence" value="ECO:0007669"/>
    <property type="project" value="UniProtKB-SubCell"/>
</dbReference>
<feature type="transmembrane region" description="Helical" evidence="5">
    <location>
        <begin position="143"/>
        <end position="166"/>
    </location>
</feature>
<dbReference type="InterPro" id="IPR004710">
    <property type="entry name" value="Bilac:Na_transpt"/>
</dbReference>
<accession>A0AA48HWY8</accession>
<keyword evidence="3 5" id="KW-1133">Transmembrane helix</keyword>
<keyword evidence="7" id="KW-1185">Reference proteome</keyword>
<feature type="transmembrane region" description="Helical" evidence="5">
    <location>
        <begin position="269"/>
        <end position="289"/>
    </location>
</feature>
<dbReference type="InterPro" id="IPR002657">
    <property type="entry name" value="BilAc:Na_symport/Acr3"/>
</dbReference>
<dbReference type="Gene3D" id="1.20.1530.20">
    <property type="match status" value="1"/>
</dbReference>
<feature type="transmembrane region" description="Helical" evidence="5">
    <location>
        <begin position="201"/>
        <end position="221"/>
    </location>
</feature>
<feature type="transmembrane region" description="Helical" evidence="5">
    <location>
        <begin position="233"/>
        <end position="257"/>
    </location>
</feature>
<dbReference type="PANTHER" id="PTHR10361">
    <property type="entry name" value="SODIUM-BILE ACID COTRANSPORTER"/>
    <property type="match status" value="1"/>
</dbReference>
<evidence type="ECO:0000256" key="2">
    <source>
        <dbReference type="ARBA" id="ARBA00022692"/>
    </source>
</evidence>
<evidence type="ECO:0000313" key="6">
    <source>
        <dbReference type="EMBL" id="BDX06115.1"/>
    </source>
</evidence>
<reference evidence="6" key="1">
    <citation type="submission" date="2023-01" db="EMBL/GenBank/DDBJ databases">
        <title>Complete genome sequence of Planctobacterium marinum strain Dej080120_11.</title>
        <authorList>
            <person name="Ueki S."/>
            <person name="Maruyama F."/>
        </authorList>
    </citation>
    <scope>NUCLEOTIDE SEQUENCE</scope>
    <source>
        <strain evidence="6">Dej080120_11</strain>
    </source>
</reference>
<feature type="transmembrane region" description="Helical" evidence="5">
    <location>
        <begin position="172"/>
        <end position="194"/>
    </location>
</feature>
<protein>
    <submittedName>
        <fullName evidence="6">Sodium transporter</fullName>
    </submittedName>
</protein>
<feature type="transmembrane region" description="Helical" evidence="5">
    <location>
        <begin position="113"/>
        <end position="131"/>
    </location>
</feature>
<gene>
    <name evidence="6" type="ORF">MACH26_16360</name>
</gene>
<feature type="transmembrane region" description="Helical" evidence="5">
    <location>
        <begin position="58"/>
        <end position="76"/>
    </location>
</feature>
<dbReference type="PANTHER" id="PTHR10361:SF28">
    <property type="entry name" value="P3 PROTEIN-RELATED"/>
    <property type="match status" value="1"/>
</dbReference>
<organism evidence="6 7">
    <name type="scientific">Planctobacterium marinum</name>
    <dbReference type="NCBI Taxonomy" id="1631968"/>
    <lineage>
        <taxon>Bacteria</taxon>
        <taxon>Pseudomonadati</taxon>
        <taxon>Pseudomonadota</taxon>
        <taxon>Gammaproteobacteria</taxon>
        <taxon>Alteromonadales</taxon>
        <taxon>Alteromonadaceae</taxon>
        <taxon>Planctobacterium</taxon>
    </lineage>
</organism>
<dbReference type="Pfam" id="PF01758">
    <property type="entry name" value="SBF"/>
    <property type="match status" value="1"/>
</dbReference>
<dbReference type="Proteomes" id="UP001333710">
    <property type="component" value="Chromosome"/>
</dbReference>
<evidence type="ECO:0000256" key="3">
    <source>
        <dbReference type="ARBA" id="ARBA00022989"/>
    </source>
</evidence>
<evidence type="ECO:0000256" key="5">
    <source>
        <dbReference type="SAM" id="Phobius"/>
    </source>
</evidence>
<feature type="transmembrane region" description="Helical" evidence="5">
    <location>
        <begin position="34"/>
        <end position="52"/>
    </location>
</feature>
<sequence>MAGFFSQSGSARLETQCSNIKSYLVKIPKTSKNFLLAAIASFIMAAIFGFEMAAPDSAFSAVLGGLILLSLALHQIEKLRDSVFTLWVFVAFALGLLFPESILQLGSFETKSLIIPLLMVIMFGMGCTISLSDFARVIAMPKAVSVGLICQFTLMPLMGFLLAYLSNLPSEIAAGIILVGCSPSGLASNVMAFVAKANVALSLTLTAIATLIAPFITPLLMRLLADELVEIDALAMFFSMLKIVILPVVAGLIVNRLMRHKVAIINRTMPLVSMVGIVVIIAIIVAAGQTAIMNIGMVLILIVLLHNLLGFALGYGAAKLLKLEEQDARSIAFEVGMQNSGLASGIALAMNKLASMGLAPAFFSPVQNITGSTLATYWRNKSQTR</sequence>
<dbReference type="InterPro" id="IPR038770">
    <property type="entry name" value="Na+/solute_symporter_sf"/>
</dbReference>
<keyword evidence="2 5" id="KW-0812">Transmembrane</keyword>
<feature type="transmembrane region" description="Helical" evidence="5">
    <location>
        <begin position="83"/>
        <end position="107"/>
    </location>
</feature>
<dbReference type="EMBL" id="AP027272">
    <property type="protein sequence ID" value="BDX06115.1"/>
    <property type="molecule type" value="Genomic_DNA"/>
</dbReference>
<evidence type="ECO:0000313" key="7">
    <source>
        <dbReference type="Proteomes" id="UP001333710"/>
    </source>
</evidence>
<dbReference type="AlphaFoldDB" id="A0AA48HWY8"/>
<name>A0AA48HWY8_9ALTE</name>
<feature type="transmembrane region" description="Helical" evidence="5">
    <location>
        <begin position="295"/>
        <end position="318"/>
    </location>
</feature>
<proteinExistence type="predicted"/>